<protein>
    <recommendedName>
        <fullName evidence="5">Secreted protein</fullName>
    </recommendedName>
</protein>
<accession>A0A9P3PNU0</accession>
<comment type="caution">
    <text evidence="3">The sequence shown here is derived from an EMBL/GenBank/DDBJ whole genome shotgun (WGS) entry which is preliminary data.</text>
</comment>
<feature type="chain" id="PRO_5040499928" description="Secreted protein" evidence="2">
    <location>
        <begin position="24"/>
        <end position="102"/>
    </location>
</feature>
<feature type="signal peptide" evidence="2">
    <location>
        <begin position="1"/>
        <end position="23"/>
    </location>
</feature>
<evidence type="ECO:0000256" key="2">
    <source>
        <dbReference type="SAM" id="SignalP"/>
    </source>
</evidence>
<sequence length="102" mass="10578">MSDEGGFFAACCGICCLCGVASLQTWCNQTPWGAGGCCSRDGPSGCCGSCCGDSFNEDSFDKEVQKDLEKTRAPDGSEPGTTQVTQQPAAGHTMTVPTHESQ</sequence>
<keyword evidence="2" id="KW-0732">Signal</keyword>
<feature type="compositionally biased region" description="Polar residues" evidence="1">
    <location>
        <begin position="79"/>
        <end position="88"/>
    </location>
</feature>
<keyword evidence="4" id="KW-1185">Reference proteome</keyword>
<evidence type="ECO:0000256" key="1">
    <source>
        <dbReference type="SAM" id="MobiDB-lite"/>
    </source>
</evidence>
<name>A0A9P3PNU0_LYOSH</name>
<proteinExistence type="predicted"/>
<feature type="compositionally biased region" description="Basic and acidic residues" evidence="1">
    <location>
        <begin position="62"/>
        <end position="75"/>
    </location>
</feature>
<dbReference type="OrthoDB" id="2608976at2759"/>
<feature type="region of interest" description="Disordered" evidence="1">
    <location>
        <begin position="62"/>
        <end position="102"/>
    </location>
</feature>
<dbReference type="AlphaFoldDB" id="A0A9P3PNU0"/>
<evidence type="ECO:0000313" key="4">
    <source>
        <dbReference type="Proteomes" id="UP001063166"/>
    </source>
</evidence>
<dbReference type="EMBL" id="BRPK01000007">
    <property type="protein sequence ID" value="GLB39862.1"/>
    <property type="molecule type" value="Genomic_DNA"/>
</dbReference>
<gene>
    <name evidence="3" type="ORF">LshimejAT787_0703720</name>
</gene>
<evidence type="ECO:0000313" key="3">
    <source>
        <dbReference type="EMBL" id="GLB39862.1"/>
    </source>
</evidence>
<reference evidence="3" key="1">
    <citation type="submission" date="2022-07" db="EMBL/GenBank/DDBJ databases">
        <title>The genome of Lyophyllum shimeji provides insight into the initial evolution of ectomycorrhizal fungal genome.</title>
        <authorList>
            <person name="Kobayashi Y."/>
            <person name="Shibata T."/>
            <person name="Hirakawa H."/>
            <person name="Shigenobu S."/>
            <person name="Nishiyama T."/>
            <person name="Yamada A."/>
            <person name="Hasebe M."/>
            <person name="Kawaguchi M."/>
        </authorList>
    </citation>
    <scope>NUCLEOTIDE SEQUENCE</scope>
    <source>
        <strain evidence="3">AT787</strain>
    </source>
</reference>
<evidence type="ECO:0008006" key="5">
    <source>
        <dbReference type="Google" id="ProtNLM"/>
    </source>
</evidence>
<dbReference type="Proteomes" id="UP001063166">
    <property type="component" value="Unassembled WGS sequence"/>
</dbReference>
<organism evidence="3 4">
    <name type="scientific">Lyophyllum shimeji</name>
    <name type="common">Hon-shimeji</name>
    <name type="synonym">Tricholoma shimeji</name>
    <dbReference type="NCBI Taxonomy" id="47721"/>
    <lineage>
        <taxon>Eukaryota</taxon>
        <taxon>Fungi</taxon>
        <taxon>Dikarya</taxon>
        <taxon>Basidiomycota</taxon>
        <taxon>Agaricomycotina</taxon>
        <taxon>Agaricomycetes</taxon>
        <taxon>Agaricomycetidae</taxon>
        <taxon>Agaricales</taxon>
        <taxon>Tricholomatineae</taxon>
        <taxon>Lyophyllaceae</taxon>
        <taxon>Lyophyllum</taxon>
    </lineage>
</organism>